<keyword evidence="1" id="KW-0378">Hydrolase</keyword>
<comment type="caution">
    <text evidence="1">The sequence shown here is derived from an EMBL/GenBank/DDBJ whole genome shotgun (WGS) entry which is preliminary data.</text>
</comment>
<reference evidence="1 2" key="1">
    <citation type="submission" date="2021-10" db="EMBL/GenBank/DDBJ databases">
        <title>Collection of gut derived symbiotic bacterial strains cultured from healthy donors.</title>
        <authorList>
            <person name="Lin H."/>
            <person name="Littmann E."/>
            <person name="Kohout C."/>
            <person name="Pamer E.G."/>
        </authorList>
    </citation>
    <scope>NUCLEOTIDE SEQUENCE [LARGE SCALE GENOMIC DNA]</scope>
    <source>
        <strain evidence="1 2">DFI.1.165</strain>
    </source>
</reference>
<dbReference type="GO" id="GO:0016787">
    <property type="term" value="F:hydrolase activity"/>
    <property type="evidence" value="ECO:0007669"/>
    <property type="project" value="UniProtKB-KW"/>
</dbReference>
<dbReference type="Proteomes" id="UP001299546">
    <property type="component" value="Unassembled WGS sequence"/>
</dbReference>
<proteinExistence type="predicted"/>
<dbReference type="EMBL" id="JAJCIS010000003">
    <property type="protein sequence ID" value="MCB7387147.1"/>
    <property type="molecule type" value="Genomic_DNA"/>
</dbReference>
<evidence type="ECO:0000313" key="2">
    <source>
        <dbReference type="Proteomes" id="UP001299546"/>
    </source>
</evidence>
<keyword evidence="2" id="KW-1185">Reference proteome</keyword>
<sequence>MREYKIMIDRIPAIVYGEASENCYLFIHGKQGFKEEAESFARIAVPKGWQVLSIDLPEHGERKMEKDRFNPWCVVPELKMVLQYMRQHWTVAALRANSIGAWFAMQSFCGLEFVKCLFVSPVLDMEKLIQNMMQWAAVSEERLETESLIPTDFGETLSWDYYKYAKAHPVVEWQCRTDILYAEHDQMTSRDTVTDFAERFHASLTVMKDGEHWFHTPEQVDVMNKWTEECVQVLGKN</sequence>
<evidence type="ECO:0000313" key="1">
    <source>
        <dbReference type="EMBL" id="MCB7387147.1"/>
    </source>
</evidence>
<dbReference type="InterPro" id="IPR029058">
    <property type="entry name" value="AB_hydrolase_fold"/>
</dbReference>
<dbReference type="RefSeq" id="WP_066733902.1">
    <property type="nucleotide sequence ID" value="NZ_JAJCIQ010000003.1"/>
</dbReference>
<dbReference type="SUPFAM" id="SSF53474">
    <property type="entry name" value="alpha/beta-Hydrolases"/>
    <property type="match status" value="1"/>
</dbReference>
<accession>A0ABS8DFF6</accession>
<organism evidence="1 2">
    <name type="scientific">Bariatricus massiliensis</name>
    <dbReference type="NCBI Taxonomy" id="1745713"/>
    <lineage>
        <taxon>Bacteria</taxon>
        <taxon>Bacillati</taxon>
        <taxon>Bacillota</taxon>
        <taxon>Clostridia</taxon>
        <taxon>Lachnospirales</taxon>
        <taxon>Lachnospiraceae</taxon>
        <taxon>Bariatricus</taxon>
    </lineage>
</organism>
<dbReference type="Gene3D" id="3.40.50.1820">
    <property type="entry name" value="alpha/beta hydrolase"/>
    <property type="match status" value="1"/>
</dbReference>
<gene>
    <name evidence="1" type="ORF">LIZ65_07570</name>
</gene>
<protein>
    <submittedName>
        <fullName evidence="1">Alpha/beta hydrolase</fullName>
    </submittedName>
</protein>
<name>A0ABS8DFF6_9FIRM</name>